<protein>
    <submittedName>
        <fullName evidence="3">Uncharacterized protein</fullName>
    </submittedName>
</protein>
<dbReference type="PANTHER" id="PTHR24072">
    <property type="entry name" value="RHO FAMILY GTPASE"/>
    <property type="match status" value="1"/>
</dbReference>
<proteinExistence type="predicted"/>
<dbReference type="InterPro" id="IPR001806">
    <property type="entry name" value="Small_GTPase"/>
</dbReference>
<evidence type="ECO:0000256" key="1">
    <source>
        <dbReference type="ARBA" id="ARBA00022741"/>
    </source>
</evidence>
<keyword evidence="4" id="KW-1185">Reference proteome</keyword>
<gene>
    <name evidence="3" type="ORF">KUTeg_016189</name>
</gene>
<organism evidence="3 4">
    <name type="scientific">Tegillarca granosa</name>
    <name type="common">Malaysian cockle</name>
    <name type="synonym">Anadara granosa</name>
    <dbReference type="NCBI Taxonomy" id="220873"/>
    <lineage>
        <taxon>Eukaryota</taxon>
        <taxon>Metazoa</taxon>
        <taxon>Spiralia</taxon>
        <taxon>Lophotrochozoa</taxon>
        <taxon>Mollusca</taxon>
        <taxon>Bivalvia</taxon>
        <taxon>Autobranchia</taxon>
        <taxon>Pteriomorphia</taxon>
        <taxon>Arcoida</taxon>
        <taxon>Arcoidea</taxon>
        <taxon>Arcidae</taxon>
        <taxon>Tegillarca</taxon>
    </lineage>
</organism>
<dbReference type="InterPro" id="IPR027417">
    <property type="entry name" value="P-loop_NTPase"/>
</dbReference>
<dbReference type="PRINTS" id="PR00449">
    <property type="entry name" value="RASTRNSFRMNG"/>
</dbReference>
<dbReference type="Gene3D" id="3.40.50.300">
    <property type="entry name" value="P-loop containing nucleotide triphosphate hydrolases"/>
    <property type="match status" value="2"/>
</dbReference>
<name>A0ABQ9EK47_TEGGR</name>
<accession>A0ABQ9EK47</accession>
<dbReference type="SUPFAM" id="SSF52540">
    <property type="entry name" value="P-loop containing nucleoside triphosphate hydrolases"/>
    <property type="match status" value="1"/>
</dbReference>
<sequence length="301" mass="33059">MEAIKCVIVGDGAVGKTCFLITYTQNAYPQEYIPTVKVSHYAKGVPIILVGLQEDLRKKKVSWYKQPPVTMMEGKLMAEKIGAVAYFEASALTKFGVKEVFDKVITLAFEGYKTGVVAEKTPLLRIARLMAEKHNTKEDSGITLTKYKAKNLNYTESSGENVICDTEVGVSSVREGKVNTGKNEPCTAREDDIVSTEDVKKEKNFNESSTAEKVVCETEVGVSSVPGENVNAEESNGSCDTREVTTVSNGSAQKVKIETLRHNNGSNRPLLPIFMYRNGPTDSHLIGDVYPVVRYDNSDAH</sequence>
<dbReference type="EMBL" id="JARBDR010000813">
    <property type="protein sequence ID" value="KAJ8305644.1"/>
    <property type="molecule type" value="Genomic_DNA"/>
</dbReference>
<evidence type="ECO:0000313" key="4">
    <source>
        <dbReference type="Proteomes" id="UP001217089"/>
    </source>
</evidence>
<keyword evidence="1" id="KW-0547">Nucleotide-binding</keyword>
<dbReference type="InterPro" id="IPR003578">
    <property type="entry name" value="Small_GTPase_Rho"/>
</dbReference>
<dbReference type="SMART" id="SM00173">
    <property type="entry name" value="RAS"/>
    <property type="match status" value="1"/>
</dbReference>
<dbReference type="Pfam" id="PF00071">
    <property type="entry name" value="Ras"/>
    <property type="match status" value="1"/>
</dbReference>
<dbReference type="SMART" id="SM00174">
    <property type="entry name" value="RHO"/>
    <property type="match status" value="1"/>
</dbReference>
<dbReference type="Proteomes" id="UP001217089">
    <property type="component" value="Unassembled WGS sequence"/>
</dbReference>
<reference evidence="3 4" key="1">
    <citation type="submission" date="2022-12" db="EMBL/GenBank/DDBJ databases">
        <title>Chromosome-level genome of Tegillarca granosa.</title>
        <authorList>
            <person name="Kim J."/>
        </authorList>
    </citation>
    <scope>NUCLEOTIDE SEQUENCE [LARGE SCALE GENOMIC DNA]</scope>
    <source>
        <strain evidence="3">Teg-2019</strain>
        <tissue evidence="3">Adductor muscle</tissue>
    </source>
</reference>
<keyword evidence="2" id="KW-0342">GTP-binding</keyword>
<dbReference type="SMART" id="SM00175">
    <property type="entry name" value="RAB"/>
    <property type="match status" value="1"/>
</dbReference>
<evidence type="ECO:0000256" key="2">
    <source>
        <dbReference type="ARBA" id="ARBA00023134"/>
    </source>
</evidence>
<evidence type="ECO:0000313" key="3">
    <source>
        <dbReference type="EMBL" id="KAJ8305644.1"/>
    </source>
</evidence>
<comment type="caution">
    <text evidence="3">The sequence shown here is derived from an EMBL/GenBank/DDBJ whole genome shotgun (WGS) entry which is preliminary data.</text>
</comment>